<dbReference type="Gene3D" id="2.40.70.10">
    <property type="entry name" value="Acid Proteases"/>
    <property type="match status" value="1"/>
</dbReference>
<accession>A0A819Y5H4</accession>
<gene>
    <name evidence="1" type="ORF">OKA104_LOCUS38249</name>
</gene>
<dbReference type="PANTHER" id="PTHR33067">
    <property type="entry name" value="RNA-DIRECTED DNA POLYMERASE-RELATED"/>
    <property type="match status" value="1"/>
</dbReference>
<reference evidence="1" key="1">
    <citation type="submission" date="2021-02" db="EMBL/GenBank/DDBJ databases">
        <authorList>
            <person name="Nowell W R."/>
        </authorList>
    </citation>
    <scope>NUCLEOTIDE SEQUENCE</scope>
</reference>
<dbReference type="Proteomes" id="UP000663881">
    <property type="component" value="Unassembled WGS sequence"/>
</dbReference>
<dbReference type="EMBL" id="CAJOAY010006800">
    <property type="protein sequence ID" value="CAF4151008.1"/>
    <property type="molecule type" value="Genomic_DNA"/>
</dbReference>
<evidence type="ECO:0008006" key="3">
    <source>
        <dbReference type="Google" id="ProtNLM"/>
    </source>
</evidence>
<name>A0A819Y5H4_9BILA</name>
<evidence type="ECO:0000313" key="1">
    <source>
        <dbReference type="EMBL" id="CAF4151008.1"/>
    </source>
</evidence>
<proteinExistence type="predicted"/>
<organism evidence="1 2">
    <name type="scientific">Adineta steineri</name>
    <dbReference type="NCBI Taxonomy" id="433720"/>
    <lineage>
        <taxon>Eukaryota</taxon>
        <taxon>Metazoa</taxon>
        <taxon>Spiralia</taxon>
        <taxon>Gnathifera</taxon>
        <taxon>Rotifera</taxon>
        <taxon>Eurotatoria</taxon>
        <taxon>Bdelloidea</taxon>
        <taxon>Adinetida</taxon>
        <taxon>Adinetidae</taxon>
        <taxon>Adineta</taxon>
    </lineage>
</organism>
<comment type="caution">
    <text evidence="1">The sequence shown here is derived from an EMBL/GenBank/DDBJ whole genome shotgun (WGS) entry which is preliminary data.</text>
</comment>
<evidence type="ECO:0000313" key="2">
    <source>
        <dbReference type="Proteomes" id="UP000663881"/>
    </source>
</evidence>
<sequence>MYPQHYPESNPIPPIVPHIQQPLPLPNALNSLRPTQLLAQPVANPNNGVGQPAYNGGAQNFPTLNPIVTTYIKHVPIPNTLIDQGVSINIMTINTMNELRLSDLKPTQTILELADRSKLKPEGIIDDVMVSLVSWEYPTEFMVIQPNMMEGHPMILGRPWLATTDAYISCRKGEIIISNGIATKKITLHPPAQLTSINALWVEDPYEHNAMEQPSINVQQIRKL</sequence>
<dbReference type="InterPro" id="IPR021109">
    <property type="entry name" value="Peptidase_aspartic_dom_sf"/>
</dbReference>
<dbReference type="CDD" id="cd00303">
    <property type="entry name" value="retropepsin_like"/>
    <property type="match status" value="1"/>
</dbReference>
<dbReference type="AlphaFoldDB" id="A0A819Y5H4"/>
<protein>
    <recommendedName>
        <fullName evidence="3">Reverse transcriptase domain-containing protein</fullName>
    </recommendedName>
</protein>